<gene>
    <name evidence="4" type="ORF">JOD45_003137</name>
</gene>
<accession>A0ABS2Q3M8</accession>
<dbReference type="Pfam" id="PF13712">
    <property type="entry name" value="Glyco_tranf_2_5"/>
    <property type="match status" value="1"/>
</dbReference>
<evidence type="ECO:0000313" key="5">
    <source>
        <dbReference type="Proteomes" id="UP000808914"/>
    </source>
</evidence>
<keyword evidence="5" id="KW-1185">Reference proteome</keyword>
<reference evidence="4 5" key="1">
    <citation type="submission" date="2021-01" db="EMBL/GenBank/DDBJ databases">
        <title>Genomic Encyclopedia of Type Strains, Phase IV (KMG-IV): sequencing the most valuable type-strain genomes for metagenomic binning, comparative biology and taxonomic classification.</title>
        <authorList>
            <person name="Goeker M."/>
        </authorList>
    </citation>
    <scope>NUCLEOTIDE SEQUENCE [LARGE SCALE GENOMIC DNA]</scope>
    <source>
        <strain evidence="4 5">DSM 28236</strain>
    </source>
</reference>
<evidence type="ECO:0000259" key="3">
    <source>
        <dbReference type="Pfam" id="PF13712"/>
    </source>
</evidence>
<dbReference type="Pfam" id="PF13578">
    <property type="entry name" value="Methyltransf_24"/>
    <property type="match status" value="1"/>
</dbReference>
<evidence type="ECO:0000313" key="4">
    <source>
        <dbReference type="EMBL" id="MBM7646902.1"/>
    </source>
</evidence>
<dbReference type="PANTHER" id="PTHR40048">
    <property type="entry name" value="RHAMNOSYL O-METHYLTRANSFERASE"/>
    <property type="match status" value="1"/>
</dbReference>
<dbReference type="Gene3D" id="3.90.550.10">
    <property type="entry name" value="Spore Coat Polysaccharide Biosynthesis Protein SpsA, Chain A"/>
    <property type="match status" value="1"/>
</dbReference>
<keyword evidence="1" id="KW-0489">Methyltransferase</keyword>
<dbReference type="SUPFAM" id="SSF53335">
    <property type="entry name" value="S-adenosyl-L-methionine-dependent methyltransferases"/>
    <property type="match status" value="1"/>
</dbReference>
<feature type="domain" description="Streptomycin biosynthesis protein StrF" evidence="3">
    <location>
        <begin position="7"/>
        <end position="180"/>
    </location>
</feature>
<keyword evidence="2" id="KW-0808">Transferase</keyword>
<protein>
    <recommendedName>
        <fullName evidence="3">Streptomycin biosynthesis protein StrF domain-containing protein</fullName>
    </recommendedName>
</protein>
<dbReference type="Gene3D" id="3.40.50.150">
    <property type="entry name" value="Vaccinia Virus protein VP39"/>
    <property type="match status" value="1"/>
</dbReference>
<evidence type="ECO:0000256" key="1">
    <source>
        <dbReference type="ARBA" id="ARBA00022603"/>
    </source>
</evidence>
<dbReference type="EMBL" id="JAFBER010000033">
    <property type="protein sequence ID" value="MBM7646902.1"/>
    <property type="molecule type" value="Genomic_DNA"/>
</dbReference>
<name>A0ABS2Q3M8_9BACL</name>
<sequence length="411" mass="48442">MKPSEDTEGIVSAYQRMMEESDAKYKVYLHQDVFIINENFIIDILSIFEKYPQLGMLGVVGAKTIPNSCKWWEGAEKFGKVYDSHTGQMERLAFNDIYSDYEKVHAIDGLIMVTQYDLPWRKDLFKGWHFYDLSQSLEFVKSGYEVGVAKQNSPWCIHDCGVRILTSDYERLRETFYKEYYRWLNKNSERNWNFYDPEFEYKKDYPLIDQYSAWLGHRRFAYDLVRFMKPAAIVELGTHWGISFFSFLQAVKDGGMSTACYAVDTWQGDTHAGFYGEDVYQTVSQIAHQYYQNQSTLIRSTFDEALNHFEEQSIDWLHIDGYHTYEAVAHDFESWLPKLAEKGIILFHDIVVKCDDFGVYQLWDQLKCQYPALEFSHSYGLGVLFPKGYHKDFEKLFQIKDILQDTYASSY</sequence>
<dbReference type="PANTHER" id="PTHR40048:SF1">
    <property type="entry name" value="RHAMNOSYL O-METHYLTRANSFERASE"/>
    <property type="match status" value="1"/>
</dbReference>
<dbReference type="InterPro" id="IPR059123">
    <property type="entry name" value="StrF_dom"/>
</dbReference>
<organism evidence="4 5">
    <name type="scientific">Scopulibacillus daqui</name>
    <dbReference type="NCBI Taxonomy" id="1469162"/>
    <lineage>
        <taxon>Bacteria</taxon>
        <taxon>Bacillati</taxon>
        <taxon>Bacillota</taxon>
        <taxon>Bacilli</taxon>
        <taxon>Bacillales</taxon>
        <taxon>Sporolactobacillaceae</taxon>
        <taxon>Scopulibacillus</taxon>
    </lineage>
</organism>
<dbReference type="InterPro" id="IPR029044">
    <property type="entry name" value="Nucleotide-diphossugar_trans"/>
</dbReference>
<proteinExistence type="predicted"/>
<dbReference type="InterPro" id="IPR029063">
    <property type="entry name" value="SAM-dependent_MTases_sf"/>
</dbReference>
<evidence type="ECO:0000256" key="2">
    <source>
        <dbReference type="ARBA" id="ARBA00022679"/>
    </source>
</evidence>
<dbReference type="Proteomes" id="UP000808914">
    <property type="component" value="Unassembled WGS sequence"/>
</dbReference>
<comment type="caution">
    <text evidence="4">The sequence shown here is derived from an EMBL/GenBank/DDBJ whole genome shotgun (WGS) entry which is preliminary data.</text>
</comment>